<evidence type="ECO:0000256" key="7">
    <source>
        <dbReference type="ARBA" id="ARBA00023004"/>
    </source>
</evidence>
<dbReference type="Pfam" id="PF04055">
    <property type="entry name" value="Radical_SAM"/>
    <property type="match status" value="1"/>
</dbReference>
<evidence type="ECO:0000313" key="12">
    <source>
        <dbReference type="EMBL" id="RLL10661.1"/>
    </source>
</evidence>
<dbReference type="SFLD" id="SFLDS00029">
    <property type="entry name" value="Radical_SAM"/>
    <property type="match status" value="1"/>
</dbReference>
<keyword evidence="3" id="KW-0004">4Fe-4S</keyword>
<dbReference type="InterPro" id="IPR040074">
    <property type="entry name" value="BssD/PflA/YjjW"/>
</dbReference>
<dbReference type="SFLD" id="SFLDG01118">
    <property type="entry name" value="activating_enzymes__group_2"/>
    <property type="match status" value="1"/>
</dbReference>
<dbReference type="PIRSF" id="PIRSF000371">
    <property type="entry name" value="PFL_act_enz"/>
    <property type="match status" value="1"/>
</dbReference>
<evidence type="ECO:0000256" key="5">
    <source>
        <dbReference type="ARBA" id="ARBA00022723"/>
    </source>
</evidence>
<dbReference type="InterPro" id="IPR017900">
    <property type="entry name" value="4Fe4S_Fe_S_CS"/>
</dbReference>
<dbReference type="SUPFAM" id="SSF54862">
    <property type="entry name" value="4Fe-4S ferredoxins"/>
    <property type="match status" value="1"/>
</dbReference>
<dbReference type="AlphaFoldDB" id="A0A498CLD5"/>
<dbReference type="InterPro" id="IPR001989">
    <property type="entry name" value="Radical_activat_CS"/>
</dbReference>
<organism evidence="12 13">
    <name type="scientific">Anaerotruncus massiliensis</name>
    <name type="common">ex Liu et al. 2021</name>
    <dbReference type="NCBI Taxonomy" id="2321404"/>
    <lineage>
        <taxon>Bacteria</taxon>
        <taxon>Bacillati</taxon>
        <taxon>Bacillota</taxon>
        <taxon>Clostridia</taxon>
        <taxon>Eubacteriales</taxon>
        <taxon>Oscillospiraceae</taxon>
        <taxon>Anaerotruncus</taxon>
    </lineage>
</organism>
<keyword evidence="8" id="KW-0411">Iron-sulfur</keyword>
<dbReference type="InterPro" id="IPR023912">
    <property type="entry name" value="YjjW_bact"/>
</dbReference>
<dbReference type="PANTHER" id="PTHR30352">
    <property type="entry name" value="PYRUVATE FORMATE-LYASE-ACTIVATING ENZYME"/>
    <property type="match status" value="1"/>
</dbReference>
<dbReference type="InterPro" id="IPR007197">
    <property type="entry name" value="rSAM"/>
</dbReference>
<keyword evidence="6" id="KW-0560">Oxidoreductase</keyword>
<dbReference type="SFLD" id="SFLDG01066">
    <property type="entry name" value="organic_radical-activating_enz"/>
    <property type="match status" value="1"/>
</dbReference>
<dbReference type="PANTHER" id="PTHR30352:SF13">
    <property type="entry name" value="GLYCYL-RADICAL ENZYME ACTIVATING ENZYME YJJW-RELATED"/>
    <property type="match status" value="1"/>
</dbReference>
<dbReference type="Gene3D" id="3.20.20.70">
    <property type="entry name" value="Aldolase class I"/>
    <property type="match status" value="1"/>
</dbReference>
<reference evidence="12 13" key="1">
    <citation type="submission" date="2018-10" db="EMBL/GenBank/DDBJ databases">
        <title>Anaerotruncus faecis sp. nov., isolated from human feces.</title>
        <authorList>
            <person name="Wang Y.-J."/>
        </authorList>
    </citation>
    <scope>NUCLEOTIDE SEQUENCE [LARGE SCALE GENOMIC DNA]</scope>
    <source>
        <strain evidence="12 13">22A2-44</strain>
    </source>
</reference>
<keyword evidence="7" id="KW-0408">Iron</keyword>
<dbReference type="InterPro" id="IPR012839">
    <property type="entry name" value="Organic_radical_activase"/>
</dbReference>
<accession>A0A498CLD5</accession>
<dbReference type="PROSITE" id="PS51379">
    <property type="entry name" value="4FE4S_FER_2"/>
    <property type="match status" value="1"/>
</dbReference>
<comment type="catalytic activity">
    <reaction evidence="9">
        <text>glycyl-[protein] + reduced [flavodoxin] + S-adenosyl-L-methionine = glycin-2-yl radical-[protein] + semiquinone [flavodoxin] + 5'-deoxyadenosine + L-methionine + H(+)</text>
        <dbReference type="Rhea" id="RHEA:61976"/>
        <dbReference type="Rhea" id="RHEA-COMP:10622"/>
        <dbReference type="Rhea" id="RHEA-COMP:14480"/>
        <dbReference type="Rhea" id="RHEA-COMP:15993"/>
        <dbReference type="Rhea" id="RHEA-COMP:15994"/>
        <dbReference type="ChEBI" id="CHEBI:15378"/>
        <dbReference type="ChEBI" id="CHEBI:17319"/>
        <dbReference type="ChEBI" id="CHEBI:29947"/>
        <dbReference type="ChEBI" id="CHEBI:32722"/>
        <dbReference type="ChEBI" id="CHEBI:57618"/>
        <dbReference type="ChEBI" id="CHEBI:57844"/>
        <dbReference type="ChEBI" id="CHEBI:59789"/>
        <dbReference type="ChEBI" id="CHEBI:140311"/>
    </reaction>
</comment>
<evidence type="ECO:0000313" key="13">
    <source>
        <dbReference type="Proteomes" id="UP000276301"/>
    </source>
</evidence>
<dbReference type="GO" id="GO:0046872">
    <property type="term" value="F:metal ion binding"/>
    <property type="evidence" value="ECO:0007669"/>
    <property type="project" value="UniProtKB-KW"/>
</dbReference>
<comment type="caution">
    <text evidence="12">The sequence shown here is derived from an EMBL/GenBank/DDBJ whole genome shotgun (WGS) entry which is preliminary data.</text>
</comment>
<dbReference type="PROSITE" id="PS01087">
    <property type="entry name" value="RADICAL_ACTIVATING"/>
    <property type="match status" value="1"/>
</dbReference>
<evidence type="ECO:0000256" key="2">
    <source>
        <dbReference type="ARBA" id="ARBA00009777"/>
    </source>
</evidence>
<dbReference type="PROSITE" id="PS00198">
    <property type="entry name" value="4FE4S_FER_1"/>
    <property type="match status" value="1"/>
</dbReference>
<evidence type="ECO:0000256" key="3">
    <source>
        <dbReference type="ARBA" id="ARBA00022485"/>
    </source>
</evidence>
<comment type="cofactor">
    <cofactor evidence="1">
        <name>[4Fe-4S] cluster</name>
        <dbReference type="ChEBI" id="CHEBI:49883"/>
    </cofactor>
</comment>
<dbReference type="Proteomes" id="UP000276301">
    <property type="component" value="Unassembled WGS sequence"/>
</dbReference>
<feature type="domain" description="4Fe-4S ferredoxin-type" evidence="10">
    <location>
        <begin position="34"/>
        <end position="66"/>
    </location>
</feature>
<dbReference type="EMBL" id="RCHT01000013">
    <property type="protein sequence ID" value="RLL10661.1"/>
    <property type="molecule type" value="Genomic_DNA"/>
</dbReference>
<dbReference type="PROSITE" id="PS51918">
    <property type="entry name" value="RADICAL_SAM"/>
    <property type="match status" value="1"/>
</dbReference>
<evidence type="ECO:0000256" key="4">
    <source>
        <dbReference type="ARBA" id="ARBA00022691"/>
    </source>
</evidence>
<dbReference type="InterPro" id="IPR034457">
    <property type="entry name" value="Organic_radical-activating"/>
</dbReference>
<dbReference type="InterPro" id="IPR017896">
    <property type="entry name" value="4Fe4S_Fe-S-bd"/>
</dbReference>
<evidence type="ECO:0000256" key="9">
    <source>
        <dbReference type="ARBA" id="ARBA00047365"/>
    </source>
</evidence>
<evidence type="ECO:0000256" key="8">
    <source>
        <dbReference type="ARBA" id="ARBA00023014"/>
    </source>
</evidence>
<dbReference type="Gene3D" id="3.30.70.20">
    <property type="match status" value="1"/>
</dbReference>
<comment type="similarity">
    <text evidence="2">Belongs to the organic radical-activating enzymes family.</text>
</comment>
<dbReference type="NCBIfam" id="TIGR04041">
    <property type="entry name" value="activase_YjjW"/>
    <property type="match status" value="1"/>
</dbReference>
<dbReference type="RefSeq" id="WP_121586957.1">
    <property type="nucleotide sequence ID" value="NZ_RCHT01000013.1"/>
</dbReference>
<dbReference type="InterPro" id="IPR013785">
    <property type="entry name" value="Aldolase_TIM"/>
</dbReference>
<keyword evidence="5" id="KW-0479">Metal-binding</keyword>
<evidence type="ECO:0000259" key="11">
    <source>
        <dbReference type="PROSITE" id="PS51918"/>
    </source>
</evidence>
<proteinExistence type="inferred from homology"/>
<dbReference type="SFLD" id="SFLDF00392">
    <property type="entry name" value="YjjI_activase"/>
    <property type="match status" value="1"/>
</dbReference>
<protein>
    <submittedName>
        <fullName evidence="12">YjjW family glycine radical enzyme activase</fullName>
    </submittedName>
</protein>
<feature type="domain" description="Radical SAM core" evidence="11">
    <location>
        <begin position="16"/>
        <end position="279"/>
    </location>
</feature>
<dbReference type="GO" id="GO:0051539">
    <property type="term" value="F:4 iron, 4 sulfur cluster binding"/>
    <property type="evidence" value="ECO:0007669"/>
    <property type="project" value="UniProtKB-KW"/>
</dbReference>
<evidence type="ECO:0000256" key="1">
    <source>
        <dbReference type="ARBA" id="ARBA00001966"/>
    </source>
</evidence>
<sequence length="279" mass="30207">MKNAAPVNRIIPFSTVDGPGSRTSIFVQGCNIACAYCHNPETQRMCVHCGDCVPGCPAGALSMVDGRVVWDEALCAWCDSCIRTCSHHASPRVLWMTPEDAMERVSRNIPFIRGVTVSGGECSLYPGFLTGLFTLAKERGLTCLMDSNGTADLARHPALMEVCDGVMLDVKSWDPAVHRALTGADNAAVKKNLAFLSETGKLEELRLVVVDGLVDAEAVIAGAAETLGPRAAETRLKLITFRCQGVRGRLENHPSPSRETIERLGELARRAGFREIRLI</sequence>
<keyword evidence="13" id="KW-1185">Reference proteome</keyword>
<gene>
    <name evidence="12" type="primary">yjjW</name>
    <name evidence="12" type="ORF">D4A47_08445</name>
</gene>
<evidence type="ECO:0000256" key="6">
    <source>
        <dbReference type="ARBA" id="ARBA00023002"/>
    </source>
</evidence>
<keyword evidence="4" id="KW-0949">S-adenosyl-L-methionine</keyword>
<dbReference type="GO" id="GO:0016491">
    <property type="term" value="F:oxidoreductase activity"/>
    <property type="evidence" value="ECO:0007669"/>
    <property type="project" value="UniProtKB-KW"/>
</dbReference>
<evidence type="ECO:0000259" key="10">
    <source>
        <dbReference type="PROSITE" id="PS51379"/>
    </source>
</evidence>
<name>A0A498CLD5_9FIRM</name>